<dbReference type="Pfam" id="PF00688">
    <property type="entry name" value="TGFb_propeptide"/>
    <property type="match status" value="1"/>
</dbReference>
<keyword evidence="7 10" id="KW-0339">Growth factor</keyword>
<keyword evidence="9" id="KW-0325">Glycoprotein</keyword>
<evidence type="ECO:0000256" key="7">
    <source>
        <dbReference type="ARBA" id="ARBA00023030"/>
    </source>
</evidence>
<gene>
    <name evidence="14" type="ORF">RUM43_009820</name>
    <name evidence="15" type="ORF">RUM44_012018</name>
</gene>
<evidence type="ECO:0000256" key="12">
    <source>
        <dbReference type="SAM" id="SignalP"/>
    </source>
</evidence>
<feature type="region of interest" description="Disordered" evidence="11">
    <location>
        <begin position="280"/>
        <end position="304"/>
    </location>
</feature>
<dbReference type="InterPro" id="IPR029034">
    <property type="entry name" value="Cystine-knot_cytokine"/>
</dbReference>
<feature type="chain" id="PRO_5043047196" description="TGF-beta family profile domain-containing protein" evidence="12">
    <location>
        <begin position="22"/>
        <end position="412"/>
    </location>
</feature>
<evidence type="ECO:0000256" key="10">
    <source>
        <dbReference type="RuleBase" id="RU000354"/>
    </source>
</evidence>
<dbReference type="PANTHER" id="PTHR11848">
    <property type="entry name" value="TGF-BETA FAMILY"/>
    <property type="match status" value="1"/>
</dbReference>
<dbReference type="GO" id="GO:0051094">
    <property type="term" value="P:positive regulation of developmental process"/>
    <property type="evidence" value="ECO:0007669"/>
    <property type="project" value="UniProtKB-ARBA"/>
</dbReference>
<comment type="subcellular location">
    <subcellularLocation>
        <location evidence="1">Secreted</location>
    </subcellularLocation>
</comment>
<evidence type="ECO:0000256" key="6">
    <source>
        <dbReference type="ARBA" id="ARBA00022782"/>
    </source>
</evidence>
<evidence type="ECO:0000259" key="13">
    <source>
        <dbReference type="PROSITE" id="PS51362"/>
    </source>
</evidence>
<evidence type="ECO:0000313" key="17">
    <source>
        <dbReference type="Proteomes" id="UP001372834"/>
    </source>
</evidence>
<comment type="similarity">
    <text evidence="2 10">Belongs to the TGF-beta family.</text>
</comment>
<dbReference type="SMART" id="SM00204">
    <property type="entry name" value="TGFB"/>
    <property type="match status" value="1"/>
</dbReference>
<dbReference type="PROSITE" id="PS00250">
    <property type="entry name" value="TGF_BETA_1"/>
    <property type="match status" value="1"/>
</dbReference>
<dbReference type="PANTHER" id="PTHR11848:SF263">
    <property type="entry name" value="PROTEIN DECAPENTAPLEGIC"/>
    <property type="match status" value="1"/>
</dbReference>
<dbReference type="FunFam" id="2.10.90.10:FF:000103">
    <property type="entry name" value="Bone morphogenetic protein 16"/>
    <property type="match status" value="1"/>
</dbReference>
<keyword evidence="6" id="KW-0221">Differentiation</keyword>
<dbReference type="GO" id="GO:0051240">
    <property type="term" value="P:positive regulation of multicellular organismal process"/>
    <property type="evidence" value="ECO:0007669"/>
    <property type="project" value="UniProtKB-ARBA"/>
</dbReference>
<dbReference type="InterPro" id="IPR017948">
    <property type="entry name" value="TGFb_CS"/>
</dbReference>
<dbReference type="Gene3D" id="2.60.120.970">
    <property type="match status" value="1"/>
</dbReference>
<evidence type="ECO:0000256" key="5">
    <source>
        <dbReference type="ARBA" id="ARBA00022729"/>
    </source>
</evidence>
<dbReference type="InterPro" id="IPR015615">
    <property type="entry name" value="TGF-beta-rel"/>
</dbReference>
<proteinExistence type="inferred from homology"/>
<evidence type="ECO:0000256" key="1">
    <source>
        <dbReference type="ARBA" id="ARBA00004613"/>
    </source>
</evidence>
<dbReference type="Pfam" id="PF00019">
    <property type="entry name" value="TGF_beta"/>
    <property type="match status" value="1"/>
</dbReference>
<dbReference type="GO" id="GO:0008083">
    <property type="term" value="F:growth factor activity"/>
    <property type="evidence" value="ECO:0007669"/>
    <property type="project" value="UniProtKB-KW"/>
</dbReference>
<keyword evidence="4" id="KW-0964">Secreted</keyword>
<dbReference type="PROSITE" id="PS51362">
    <property type="entry name" value="TGF_BETA_2"/>
    <property type="match status" value="1"/>
</dbReference>
<dbReference type="GO" id="GO:0005125">
    <property type="term" value="F:cytokine activity"/>
    <property type="evidence" value="ECO:0007669"/>
    <property type="project" value="TreeGrafter"/>
</dbReference>
<protein>
    <recommendedName>
        <fullName evidence="13">TGF-beta family profile domain-containing protein</fullName>
    </recommendedName>
</protein>
<dbReference type="Proteomes" id="UP001372834">
    <property type="component" value="Unassembled WGS sequence"/>
</dbReference>
<evidence type="ECO:0000313" key="15">
    <source>
        <dbReference type="EMBL" id="KAK6640332.1"/>
    </source>
</evidence>
<dbReference type="EMBL" id="JAWJWE010000004">
    <property type="protein sequence ID" value="KAK6636168.1"/>
    <property type="molecule type" value="Genomic_DNA"/>
</dbReference>
<dbReference type="InterPro" id="IPR001111">
    <property type="entry name" value="TGF-b_propeptide"/>
</dbReference>
<dbReference type="InterPro" id="IPR001839">
    <property type="entry name" value="TGF-b_C"/>
</dbReference>
<evidence type="ECO:0000256" key="9">
    <source>
        <dbReference type="ARBA" id="ARBA00023180"/>
    </source>
</evidence>
<organism evidence="14 17">
    <name type="scientific">Polyplax serrata</name>
    <name type="common">Common mouse louse</name>
    <dbReference type="NCBI Taxonomy" id="468196"/>
    <lineage>
        <taxon>Eukaryota</taxon>
        <taxon>Metazoa</taxon>
        <taxon>Ecdysozoa</taxon>
        <taxon>Arthropoda</taxon>
        <taxon>Hexapoda</taxon>
        <taxon>Insecta</taxon>
        <taxon>Pterygota</taxon>
        <taxon>Neoptera</taxon>
        <taxon>Paraneoptera</taxon>
        <taxon>Psocodea</taxon>
        <taxon>Troctomorpha</taxon>
        <taxon>Phthiraptera</taxon>
        <taxon>Anoplura</taxon>
        <taxon>Polyplacidae</taxon>
        <taxon>Polyplax</taxon>
    </lineage>
</organism>
<dbReference type="GO" id="GO:0005615">
    <property type="term" value="C:extracellular space"/>
    <property type="evidence" value="ECO:0007669"/>
    <property type="project" value="TreeGrafter"/>
</dbReference>
<dbReference type="EMBL" id="JAWJWF010000001">
    <property type="protein sequence ID" value="KAK6640332.1"/>
    <property type="molecule type" value="Genomic_DNA"/>
</dbReference>
<keyword evidence="8" id="KW-1015">Disulfide bond</keyword>
<keyword evidence="3" id="KW-0217">Developmental protein</keyword>
<feature type="compositionally biased region" description="Basic residues" evidence="11">
    <location>
        <begin position="294"/>
        <end position="304"/>
    </location>
</feature>
<evidence type="ECO:0000256" key="8">
    <source>
        <dbReference type="ARBA" id="ARBA00023157"/>
    </source>
</evidence>
<evidence type="ECO:0000256" key="11">
    <source>
        <dbReference type="SAM" id="MobiDB-lite"/>
    </source>
</evidence>
<dbReference type="Gene3D" id="2.10.90.10">
    <property type="entry name" value="Cystine-knot cytokines"/>
    <property type="match status" value="1"/>
</dbReference>
<feature type="signal peptide" evidence="12">
    <location>
        <begin position="1"/>
        <end position="21"/>
    </location>
</feature>
<keyword evidence="5 12" id="KW-0732">Signal</keyword>
<evidence type="ECO:0000256" key="2">
    <source>
        <dbReference type="ARBA" id="ARBA00006656"/>
    </source>
</evidence>
<sequence>MRWPLMVFLVVLTLALLPLEATLQNKDGESETVELQKKEKIIKDKKVLDSIEKNLMGLFGFSKRPRPNRKDIVIPKALLDLYKKQTGMDIETTSFMLPGRLTSSANTVRSFTHEESPIDEQFRQSHRFRLSFPLEGSIPKTERLTAAELHLNRVALPLENGRGCNSVNILVHDIVLPGIKGKRDTITRLVDSKQVFATESETVKMDVTPAVERWLANPADNHGLLVKVLTPCGSVPKRNSTKGSADSNPVVGHVRLKREAHVSRRDWKKMEPLLFTYTDDGKSKSSSHESSVGRLKRGIRKHKRKDGREHCRRHELYVKFEDVGWDDWILAPPGYDAFYCSGDCPFPLSDHFNSTNHAIVQTLVNSVFPNTAPKACCVPTALAPISMLYVDEENKVILKNYDDMSILGCGCR</sequence>
<dbReference type="AlphaFoldDB" id="A0AAN8NZH8"/>
<feature type="domain" description="TGF-beta family profile" evidence="13">
    <location>
        <begin position="294"/>
        <end position="412"/>
    </location>
</feature>
<dbReference type="GO" id="GO:0030154">
    <property type="term" value="P:cell differentiation"/>
    <property type="evidence" value="ECO:0007669"/>
    <property type="project" value="UniProtKB-KW"/>
</dbReference>
<keyword evidence="16" id="KW-1185">Reference proteome</keyword>
<accession>A0AAN8NZH8</accession>
<evidence type="ECO:0000313" key="14">
    <source>
        <dbReference type="EMBL" id="KAK6636168.1"/>
    </source>
</evidence>
<reference evidence="14 17" key="1">
    <citation type="submission" date="2023-10" db="EMBL/GenBank/DDBJ databases">
        <title>Genomes of two closely related lineages of the louse Polyplax serrata with different host specificities.</title>
        <authorList>
            <person name="Martinu J."/>
            <person name="Tarabai H."/>
            <person name="Stefka J."/>
            <person name="Hypsa V."/>
        </authorList>
    </citation>
    <scope>NUCLEOTIDE SEQUENCE [LARGE SCALE GENOMIC DNA]</scope>
    <source>
        <strain evidence="15">98ZLc_SE</strain>
        <strain evidence="14">HR10_N</strain>
    </source>
</reference>
<dbReference type="Proteomes" id="UP001359485">
    <property type="component" value="Unassembled WGS sequence"/>
</dbReference>
<dbReference type="SUPFAM" id="SSF57501">
    <property type="entry name" value="Cystine-knot cytokines"/>
    <property type="match status" value="1"/>
</dbReference>
<name>A0AAN8NZH8_POLSC</name>
<evidence type="ECO:0000256" key="4">
    <source>
        <dbReference type="ARBA" id="ARBA00022525"/>
    </source>
</evidence>
<comment type="caution">
    <text evidence="14">The sequence shown here is derived from an EMBL/GenBank/DDBJ whole genome shotgun (WGS) entry which is preliminary data.</text>
</comment>
<evidence type="ECO:0000256" key="3">
    <source>
        <dbReference type="ARBA" id="ARBA00022473"/>
    </source>
</evidence>
<evidence type="ECO:0000313" key="16">
    <source>
        <dbReference type="Proteomes" id="UP001359485"/>
    </source>
</evidence>